<name>A0A9D1UMU4_9CORY</name>
<keyword evidence="3" id="KW-0546">Nucleotide metabolism</keyword>
<keyword evidence="2 3" id="KW-0378">Hydrolase</keyword>
<dbReference type="Proteomes" id="UP000824190">
    <property type="component" value="Unassembled WGS sequence"/>
</dbReference>
<dbReference type="EMBL" id="DXGC01000092">
    <property type="protein sequence ID" value="HIW92205.1"/>
    <property type="molecule type" value="Genomic_DNA"/>
</dbReference>
<comment type="caution">
    <text evidence="3">Lacks conserved residue(s) required for the propagation of feature annotation.</text>
</comment>
<dbReference type="GO" id="GO:0009117">
    <property type="term" value="P:nucleotide metabolic process"/>
    <property type="evidence" value="ECO:0007669"/>
    <property type="project" value="UniProtKB-KW"/>
</dbReference>
<reference evidence="4" key="1">
    <citation type="journal article" date="2021" name="PeerJ">
        <title>Extensive microbial diversity within the chicken gut microbiome revealed by metagenomics and culture.</title>
        <authorList>
            <person name="Gilroy R."/>
            <person name="Ravi A."/>
            <person name="Getino M."/>
            <person name="Pursley I."/>
            <person name="Horton D.L."/>
            <person name="Alikhan N.F."/>
            <person name="Baker D."/>
            <person name="Gharbi K."/>
            <person name="Hall N."/>
            <person name="Watson M."/>
            <person name="Adriaenssens E.M."/>
            <person name="Foster-Nyarko E."/>
            <person name="Jarju S."/>
            <person name="Secka A."/>
            <person name="Antonio M."/>
            <person name="Oren A."/>
            <person name="Chaudhuri R.R."/>
            <person name="La Ragione R."/>
            <person name="Hildebrand F."/>
            <person name="Pallen M.J."/>
        </authorList>
    </citation>
    <scope>NUCLEOTIDE SEQUENCE</scope>
    <source>
        <strain evidence="4">CHK32-1732</strain>
    </source>
</reference>
<comment type="subcellular location">
    <subcellularLocation>
        <location evidence="3">Cytoplasm</location>
    </subcellularLocation>
</comment>
<dbReference type="Pfam" id="PF02545">
    <property type="entry name" value="Maf"/>
    <property type="match status" value="1"/>
</dbReference>
<dbReference type="GO" id="GO:0005737">
    <property type="term" value="C:cytoplasm"/>
    <property type="evidence" value="ECO:0007669"/>
    <property type="project" value="UniProtKB-SubCell"/>
</dbReference>
<comment type="catalytic activity">
    <reaction evidence="3">
        <text>a ribonucleoside 5'-triphosphate + H2O = a ribonucleoside 5'-phosphate + diphosphate + H(+)</text>
        <dbReference type="Rhea" id="RHEA:23996"/>
        <dbReference type="ChEBI" id="CHEBI:15377"/>
        <dbReference type="ChEBI" id="CHEBI:15378"/>
        <dbReference type="ChEBI" id="CHEBI:33019"/>
        <dbReference type="ChEBI" id="CHEBI:58043"/>
        <dbReference type="ChEBI" id="CHEBI:61557"/>
        <dbReference type="EC" id="3.6.1.9"/>
    </reaction>
</comment>
<comment type="similarity">
    <text evidence="3">Belongs to the Maf family.</text>
</comment>
<dbReference type="NCBIfam" id="TIGR00172">
    <property type="entry name" value="maf"/>
    <property type="match status" value="1"/>
</dbReference>
<dbReference type="CDD" id="cd00555">
    <property type="entry name" value="Maf"/>
    <property type="match status" value="1"/>
</dbReference>
<evidence type="ECO:0000256" key="2">
    <source>
        <dbReference type="ARBA" id="ARBA00022801"/>
    </source>
</evidence>
<dbReference type="AlphaFoldDB" id="A0A9D1UMU4"/>
<comment type="cofactor">
    <cofactor evidence="1 3">
        <name>a divalent metal cation</name>
        <dbReference type="ChEBI" id="CHEBI:60240"/>
    </cofactor>
</comment>
<dbReference type="InterPro" id="IPR029001">
    <property type="entry name" value="ITPase-like_fam"/>
</dbReference>
<dbReference type="PANTHER" id="PTHR43213:SF5">
    <property type="entry name" value="BIFUNCTIONAL DTTP_UTP PYROPHOSPHATASE_METHYLTRANSFERASE PROTEIN-RELATED"/>
    <property type="match status" value="1"/>
</dbReference>
<evidence type="ECO:0000313" key="4">
    <source>
        <dbReference type="EMBL" id="HIW92205.1"/>
    </source>
</evidence>
<comment type="catalytic activity">
    <reaction evidence="3">
        <text>a 2'-deoxyribonucleoside 5'-triphosphate + H2O = a 2'-deoxyribonucleoside 5'-phosphate + diphosphate + H(+)</text>
        <dbReference type="Rhea" id="RHEA:44644"/>
        <dbReference type="ChEBI" id="CHEBI:15377"/>
        <dbReference type="ChEBI" id="CHEBI:15378"/>
        <dbReference type="ChEBI" id="CHEBI:33019"/>
        <dbReference type="ChEBI" id="CHEBI:61560"/>
        <dbReference type="ChEBI" id="CHEBI:65317"/>
        <dbReference type="EC" id="3.6.1.9"/>
    </reaction>
</comment>
<feature type="active site" description="Proton acceptor" evidence="3">
    <location>
        <position position="93"/>
    </location>
</feature>
<dbReference type="InterPro" id="IPR003697">
    <property type="entry name" value="Maf-like"/>
</dbReference>
<organism evidence="4 5">
    <name type="scientific">Candidatus Corynebacterium avicola</name>
    <dbReference type="NCBI Taxonomy" id="2838527"/>
    <lineage>
        <taxon>Bacteria</taxon>
        <taxon>Bacillati</taxon>
        <taxon>Actinomycetota</taxon>
        <taxon>Actinomycetes</taxon>
        <taxon>Mycobacteriales</taxon>
        <taxon>Corynebacteriaceae</taxon>
        <taxon>Corynebacterium</taxon>
    </lineage>
</organism>
<dbReference type="SUPFAM" id="SSF52972">
    <property type="entry name" value="ITPase-like"/>
    <property type="match status" value="1"/>
</dbReference>
<accession>A0A9D1UMU4</accession>
<comment type="function">
    <text evidence="3">Nucleoside triphosphate pyrophosphatase. May have a dual role in cell division arrest and in preventing the incorporation of modified nucleotides into cellular nucleic acids.</text>
</comment>
<dbReference type="GO" id="GO:0047429">
    <property type="term" value="F:nucleoside triphosphate diphosphatase activity"/>
    <property type="evidence" value="ECO:0007669"/>
    <property type="project" value="UniProtKB-EC"/>
</dbReference>
<dbReference type="PIRSF" id="PIRSF006305">
    <property type="entry name" value="Maf"/>
    <property type="match status" value="1"/>
</dbReference>
<proteinExistence type="inferred from homology"/>
<dbReference type="PANTHER" id="PTHR43213">
    <property type="entry name" value="BIFUNCTIONAL DTTP/UTP PYROPHOSPHATASE/METHYLTRANSFERASE PROTEIN-RELATED"/>
    <property type="match status" value="1"/>
</dbReference>
<gene>
    <name evidence="4" type="primary">maf</name>
    <name evidence="4" type="ORF">H9870_11155</name>
</gene>
<sequence length="237" mass="24523">MAEAVTPSPRVVLASSSPSRLSVLRSGGIEPLVLVPGVDEDAATAELHSRHPDPSPAQVVAHLAAAKCAAVTEQFADEIGGQIPAGSLVIAGDSMLLLGGELQGKPHTVEKTVARWHEQRGRTASLITGHAFTFADPAGTDTGTGFTTVDTAVSETVVHFAEATDADIRAYAETGEPLACAGAFTLEALGGWFIDRIEGDPSSVIGLSLPLVRQAITGAGRNVSDFWNTDNTENTDA</sequence>
<reference evidence="4" key="2">
    <citation type="submission" date="2021-04" db="EMBL/GenBank/DDBJ databases">
        <authorList>
            <person name="Gilroy R."/>
        </authorList>
    </citation>
    <scope>NUCLEOTIDE SEQUENCE</scope>
    <source>
        <strain evidence="4">CHK32-1732</strain>
    </source>
</reference>
<dbReference type="EC" id="3.6.1.9" evidence="3"/>
<dbReference type="Gene3D" id="3.90.950.10">
    <property type="match status" value="1"/>
</dbReference>
<evidence type="ECO:0000256" key="3">
    <source>
        <dbReference type="HAMAP-Rule" id="MF_00528"/>
    </source>
</evidence>
<keyword evidence="3" id="KW-0963">Cytoplasm</keyword>
<evidence type="ECO:0000256" key="1">
    <source>
        <dbReference type="ARBA" id="ARBA00001968"/>
    </source>
</evidence>
<dbReference type="HAMAP" id="MF_00528">
    <property type="entry name" value="Maf"/>
    <property type="match status" value="1"/>
</dbReference>
<evidence type="ECO:0000313" key="5">
    <source>
        <dbReference type="Proteomes" id="UP000824190"/>
    </source>
</evidence>
<protein>
    <recommendedName>
        <fullName evidence="3">Nucleoside triphosphate pyrophosphatase</fullName>
        <ecNumber evidence="3">3.6.1.9</ecNumber>
    </recommendedName>
    <alternativeName>
        <fullName evidence="3">Nucleotide pyrophosphatase</fullName>
        <shortName evidence="3">Nucleotide PPase</shortName>
    </alternativeName>
</protein>
<comment type="caution">
    <text evidence="4">The sequence shown here is derived from an EMBL/GenBank/DDBJ whole genome shotgun (WGS) entry which is preliminary data.</text>
</comment>